<dbReference type="SUPFAM" id="SSF46689">
    <property type="entry name" value="Homeodomain-like"/>
    <property type="match status" value="1"/>
</dbReference>
<dbReference type="InterPro" id="IPR018060">
    <property type="entry name" value="HTH_AraC"/>
</dbReference>
<comment type="caution">
    <text evidence="5">The sequence shown here is derived from an EMBL/GenBank/DDBJ whole genome shotgun (WGS) entry which is preliminary data.</text>
</comment>
<accession>A0ABT2CM78</accession>
<dbReference type="EMBL" id="JANUGQ010000022">
    <property type="protein sequence ID" value="MCS0638430.1"/>
    <property type="molecule type" value="Genomic_DNA"/>
</dbReference>
<evidence type="ECO:0000256" key="3">
    <source>
        <dbReference type="ARBA" id="ARBA00023163"/>
    </source>
</evidence>
<dbReference type="PANTHER" id="PTHR46796">
    <property type="entry name" value="HTH-TYPE TRANSCRIPTIONAL ACTIVATOR RHAS-RELATED"/>
    <property type="match status" value="1"/>
</dbReference>
<dbReference type="InterPro" id="IPR009057">
    <property type="entry name" value="Homeodomain-like_sf"/>
</dbReference>
<dbReference type="Gene3D" id="1.10.10.60">
    <property type="entry name" value="Homeodomain-like"/>
    <property type="match status" value="1"/>
</dbReference>
<dbReference type="RefSeq" id="WP_258789719.1">
    <property type="nucleotide sequence ID" value="NZ_JANUGQ010000022.1"/>
</dbReference>
<proteinExistence type="predicted"/>
<name>A0ABT2CM78_9ACTN</name>
<dbReference type="InterPro" id="IPR050204">
    <property type="entry name" value="AraC_XylS_family_regulators"/>
</dbReference>
<keyword evidence="6" id="KW-1185">Reference proteome</keyword>
<dbReference type="SMART" id="SM00342">
    <property type="entry name" value="HTH_ARAC"/>
    <property type="match status" value="1"/>
</dbReference>
<evidence type="ECO:0000313" key="6">
    <source>
        <dbReference type="Proteomes" id="UP001431313"/>
    </source>
</evidence>
<dbReference type="Proteomes" id="UP001431313">
    <property type="component" value="Unassembled WGS sequence"/>
</dbReference>
<keyword evidence="1" id="KW-0805">Transcription regulation</keyword>
<dbReference type="Pfam" id="PF12833">
    <property type="entry name" value="HTH_18"/>
    <property type="match status" value="1"/>
</dbReference>
<feature type="domain" description="HTH araC/xylS-type" evidence="4">
    <location>
        <begin position="213"/>
        <end position="314"/>
    </location>
</feature>
<keyword evidence="3" id="KW-0804">Transcription</keyword>
<evidence type="ECO:0000256" key="2">
    <source>
        <dbReference type="ARBA" id="ARBA00023125"/>
    </source>
</evidence>
<dbReference type="PROSITE" id="PS00041">
    <property type="entry name" value="HTH_ARAC_FAMILY_1"/>
    <property type="match status" value="1"/>
</dbReference>
<dbReference type="InterPro" id="IPR018062">
    <property type="entry name" value="HTH_AraC-typ_CS"/>
</dbReference>
<gene>
    <name evidence="5" type="ORF">NX801_22790</name>
</gene>
<evidence type="ECO:0000313" key="5">
    <source>
        <dbReference type="EMBL" id="MCS0638430.1"/>
    </source>
</evidence>
<reference evidence="5" key="1">
    <citation type="submission" date="2022-08" db="EMBL/GenBank/DDBJ databases">
        <authorList>
            <person name="Somphong A."/>
            <person name="Phongsopitanun W."/>
        </authorList>
    </citation>
    <scope>NUCLEOTIDE SEQUENCE</scope>
    <source>
        <strain evidence="5">LP05-1</strain>
    </source>
</reference>
<sequence>METLRFDSGSLEATEEFMSRAYTPMRIGGRPHDTRTLVVRRAGQGISVDRLALDYTMAYDAGVLNKVTLLSIHAGTVVDTTGGRHEVYGPGETFLITRPDRPYTGEVRAARYTVAMFDPALLTDVAATGSRGGRGPVELTGHRAVDAVANRRLGATMAFLRDQVLAGPDTDGLVVATAVRHLAAVALASLPNTALAEEAHRADSRDAGTETLRRAMTYIEDNAHRDIGLADIAAAAYVTPRAAQYAFSRHAGTTPLGYLRRVRLDGAHAELKAANPRTTTVSAIATKWGFTHQGRFAAAYRSAYGAPPATTLHRPGA</sequence>
<dbReference type="PANTHER" id="PTHR46796:SF12">
    <property type="entry name" value="HTH-TYPE DNA-BINDING TRANSCRIPTIONAL ACTIVATOR EUTR"/>
    <property type="match status" value="1"/>
</dbReference>
<evidence type="ECO:0000259" key="4">
    <source>
        <dbReference type="PROSITE" id="PS01124"/>
    </source>
</evidence>
<protein>
    <submittedName>
        <fullName evidence="5">Helix-turn-helix transcriptional regulator</fullName>
    </submittedName>
</protein>
<keyword evidence="2" id="KW-0238">DNA-binding</keyword>
<organism evidence="5 6">
    <name type="scientific">Streptomyces pyxinae</name>
    <dbReference type="NCBI Taxonomy" id="2970734"/>
    <lineage>
        <taxon>Bacteria</taxon>
        <taxon>Bacillati</taxon>
        <taxon>Actinomycetota</taxon>
        <taxon>Actinomycetes</taxon>
        <taxon>Kitasatosporales</taxon>
        <taxon>Streptomycetaceae</taxon>
        <taxon>Streptomyces</taxon>
    </lineage>
</organism>
<evidence type="ECO:0000256" key="1">
    <source>
        <dbReference type="ARBA" id="ARBA00023015"/>
    </source>
</evidence>
<dbReference type="PROSITE" id="PS01124">
    <property type="entry name" value="HTH_ARAC_FAMILY_2"/>
    <property type="match status" value="1"/>
</dbReference>